<proteinExistence type="inferred from homology"/>
<evidence type="ECO:0000256" key="2">
    <source>
        <dbReference type="ARBA" id="ARBA00007663"/>
    </source>
</evidence>
<evidence type="ECO:0000256" key="8">
    <source>
        <dbReference type="ARBA" id="ARBA00022741"/>
    </source>
</evidence>
<dbReference type="GO" id="GO:0005737">
    <property type="term" value="C:cytoplasm"/>
    <property type="evidence" value="ECO:0007669"/>
    <property type="project" value="UniProtKB-SubCell"/>
</dbReference>
<comment type="catalytic activity">
    <reaction evidence="11">
        <text>L-threonine + hydrogencarbonate + ATP = L-threonylcarbamoyladenylate + diphosphate + H2O</text>
        <dbReference type="Rhea" id="RHEA:36407"/>
        <dbReference type="ChEBI" id="CHEBI:15377"/>
        <dbReference type="ChEBI" id="CHEBI:17544"/>
        <dbReference type="ChEBI" id="CHEBI:30616"/>
        <dbReference type="ChEBI" id="CHEBI:33019"/>
        <dbReference type="ChEBI" id="CHEBI:57926"/>
        <dbReference type="ChEBI" id="CHEBI:73682"/>
        <dbReference type="EC" id="2.7.7.87"/>
    </reaction>
</comment>
<dbReference type="InterPro" id="IPR017945">
    <property type="entry name" value="DHBP_synth_RibB-like_a/b_dom"/>
</dbReference>
<reference evidence="13 14" key="1">
    <citation type="journal article" date="2016" name="Nat. Commun.">
        <title>Thousands of microbial genomes shed light on interconnected biogeochemical processes in an aquifer system.</title>
        <authorList>
            <person name="Anantharaman K."/>
            <person name="Brown C.T."/>
            <person name="Hug L.A."/>
            <person name="Sharon I."/>
            <person name="Castelle C.J."/>
            <person name="Probst A.J."/>
            <person name="Thomas B.C."/>
            <person name="Singh A."/>
            <person name="Wilkins M.J."/>
            <person name="Karaoz U."/>
            <person name="Brodie E.L."/>
            <person name="Williams K.H."/>
            <person name="Hubbard S.S."/>
            <person name="Banfield J.F."/>
        </authorList>
    </citation>
    <scope>NUCLEOTIDE SEQUENCE [LARGE SCALE GENOMIC DNA]</scope>
</reference>
<dbReference type="GO" id="GO:0006450">
    <property type="term" value="P:regulation of translational fidelity"/>
    <property type="evidence" value="ECO:0007669"/>
    <property type="project" value="TreeGrafter"/>
</dbReference>
<dbReference type="AlphaFoldDB" id="A0A1G1ZSS0"/>
<accession>A0A1G1ZSS0</accession>
<sequence>MFAIKNAFNKDPKFLSQVLNAGGVIICPTETLYGLGCDATNPQALLKVYQVKGRQLGKSFPVLIRDMNMLSEYAIFNQDQKRAITSAKSPTTFILKSKNLSPLVTQKHTAAFRIPKTGWAKKIFKHFDKPLVATSANLSKQEPLPDPRIYKESFGKNSDLIDAVVFTGVNRKRKPSAIIDLTKRPYKIVR</sequence>
<evidence type="ECO:0000256" key="1">
    <source>
        <dbReference type="ARBA" id="ARBA00004496"/>
    </source>
</evidence>
<evidence type="ECO:0000256" key="7">
    <source>
        <dbReference type="ARBA" id="ARBA00022695"/>
    </source>
</evidence>
<dbReference type="GO" id="GO:0005524">
    <property type="term" value="F:ATP binding"/>
    <property type="evidence" value="ECO:0007669"/>
    <property type="project" value="UniProtKB-KW"/>
</dbReference>
<keyword evidence="4" id="KW-0963">Cytoplasm</keyword>
<evidence type="ECO:0000313" key="13">
    <source>
        <dbReference type="EMBL" id="OGY67521.1"/>
    </source>
</evidence>
<dbReference type="PANTHER" id="PTHR17490:SF16">
    <property type="entry name" value="THREONYLCARBAMOYL-AMP SYNTHASE"/>
    <property type="match status" value="1"/>
</dbReference>
<dbReference type="SUPFAM" id="SSF55821">
    <property type="entry name" value="YrdC/RibB"/>
    <property type="match status" value="1"/>
</dbReference>
<name>A0A1G1ZSS0_9BACT</name>
<dbReference type="InterPro" id="IPR050156">
    <property type="entry name" value="TC-AMP_synthase_SUA5"/>
</dbReference>
<keyword evidence="7" id="KW-0548">Nucleotidyltransferase</keyword>
<dbReference type="NCBIfam" id="TIGR00057">
    <property type="entry name" value="L-threonylcarbamoyladenylate synthase"/>
    <property type="match status" value="1"/>
</dbReference>
<feature type="domain" description="YrdC-like" evidence="12">
    <location>
        <begin position="9"/>
        <end position="190"/>
    </location>
</feature>
<keyword evidence="8" id="KW-0547">Nucleotide-binding</keyword>
<protein>
    <recommendedName>
        <fullName evidence="10">L-threonylcarbamoyladenylate synthase</fullName>
        <ecNumber evidence="3">2.7.7.87</ecNumber>
    </recommendedName>
    <alternativeName>
        <fullName evidence="10">L-threonylcarbamoyladenylate synthase</fullName>
    </alternativeName>
</protein>
<gene>
    <name evidence="13" type="ORF">A3I24_00295</name>
</gene>
<dbReference type="STRING" id="1798409.A3I24_00295"/>
<evidence type="ECO:0000313" key="14">
    <source>
        <dbReference type="Proteomes" id="UP000177690"/>
    </source>
</evidence>
<dbReference type="Pfam" id="PF01300">
    <property type="entry name" value="Sua5_yciO_yrdC"/>
    <property type="match status" value="1"/>
</dbReference>
<dbReference type="InterPro" id="IPR006070">
    <property type="entry name" value="Sua5-like_dom"/>
</dbReference>
<dbReference type="GO" id="GO:0000049">
    <property type="term" value="F:tRNA binding"/>
    <property type="evidence" value="ECO:0007669"/>
    <property type="project" value="TreeGrafter"/>
</dbReference>
<evidence type="ECO:0000259" key="12">
    <source>
        <dbReference type="PROSITE" id="PS51163"/>
    </source>
</evidence>
<dbReference type="Gene3D" id="3.90.870.10">
    <property type="entry name" value="DHBP synthase"/>
    <property type="match status" value="1"/>
</dbReference>
<evidence type="ECO:0000256" key="6">
    <source>
        <dbReference type="ARBA" id="ARBA00022694"/>
    </source>
</evidence>
<evidence type="ECO:0000256" key="4">
    <source>
        <dbReference type="ARBA" id="ARBA00022490"/>
    </source>
</evidence>
<evidence type="ECO:0000256" key="5">
    <source>
        <dbReference type="ARBA" id="ARBA00022679"/>
    </source>
</evidence>
<comment type="similarity">
    <text evidence="2">Belongs to the SUA5 family.</text>
</comment>
<dbReference type="PANTHER" id="PTHR17490">
    <property type="entry name" value="SUA5"/>
    <property type="match status" value="1"/>
</dbReference>
<comment type="subcellular location">
    <subcellularLocation>
        <location evidence="1">Cytoplasm</location>
    </subcellularLocation>
</comment>
<keyword evidence="5" id="KW-0808">Transferase</keyword>
<dbReference type="Proteomes" id="UP000177690">
    <property type="component" value="Unassembled WGS sequence"/>
</dbReference>
<dbReference type="GO" id="GO:0061710">
    <property type="term" value="F:L-threonylcarbamoyladenylate synthase"/>
    <property type="evidence" value="ECO:0007669"/>
    <property type="project" value="UniProtKB-EC"/>
</dbReference>
<dbReference type="PROSITE" id="PS51163">
    <property type="entry name" value="YRDC"/>
    <property type="match status" value="1"/>
</dbReference>
<evidence type="ECO:0000256" key="3">
    <source>
        <dbReference type="ARBA" id="ARBA00012584"/>
    </source>
</evidence>
<evidence type="ECO:0000256" key="11">
    <source>
        <dbReference type="ARBA" id="ARBA00048366"/>
    </source>
</evidence>
<comment type="caution">
    <text evidence="13">The sequence shown here is derived from an EMBL/GenBank/DDBJ whole genome shotgun (WGS) entry which is preliminary data.</text>
</comment>
<evidence type="ECO:0000256" key="10">
    <source>
        <dbReference type="ARBA" id="ARBA00029774"/>
    </source>
</evidence>
<keyword evidence="9" id="KW-0067">ATP-binding</keyword>
<organism evidence="13 14">
    <name type="scientific">Candidatus Harrisonbacteria bacterium RIFCSPLOWO2_02_FULL_41_13b</name>
    <dbReference type="NCBI Taxonomy" id="1798409"/>
    <lineage>
        <taxon>Bacteria</taxon>
        <taxon>Candidatus Harrisoniibacteriota</taxon>
    </lineage>
</organism>
<dbReference type="EMBL" id="MHJL01000021">
    <property type="protein sequence ID" value="OGY67521.1"/>
    <property type="molecule type" value="Genomic_DNA"/>
</dbReference>
<dbReference type="GO" id="GO:0003725">
    <property type="term" value="F:double-stranded RNA binding"/>
    <property type="evidence" value="ECO:0007669"/>
    <property type="project" value="InterPro"/>
</dbReference>
<evidence type="ECO:0000256" key="9">
    <source>
        <dbReference type="ARBA" id="ARBA00022840"/>
    </source>
</evidence>
<keyword evidence="6" id="KW-0819">tRNA processing</keyword>
<dbReference type="GO" id="GO:0008033">
    <property type="term" value="P:tRNA processing"/>
    <property type="evidence" value="ECO:0007669"/>
    <property type="project" value="UniProtKB-KW"/>
</dbReference>
<dbReference type="EC" id="2.7.7.87" evidence="3"/>